<gene>
    <name evidence="1" type="ORF">B2J69_19180</name>
</gene>
<dbReference type="GO" id="GO:0016740">
    <property type="term" value="F:transferase activity"/>
    <property type="evidence" value="ECO:0007669"/>
    <property type="project" value="UniProtKB-KW"/>
</dbReference>
<dbReference type="SUPFAM" id="SSF56235">
    <property type="entry name" value="N-terminal nucleophile aminohydrolases (Ntn hydrolases)"/>
    <property type="match status" value="1"/>
</dbReference>
<dbReference type="PANTHER" id="PTHR43881">
    <property type="entry name" value="GAMMA-GLUTAMYLTRANSPEPTIDASE (AFU_ORTHOLOGUE AFUA_4G13580)"/>
    <property type="match status" value="1"/>
</dbReference>
<dbReference type="RefSeq" id="WP_081141282.1">
    <property type="nucleotide sequence ID" value="NZ_MWUE01000028.1"/>
</dbReference>
<dbReference type="Proteomes" id="UP000192769">
    <property type="component" value="Unassembled WGS sequence"/>
</dbReference>
<reference evidence="1 2" key="1">
    <citation type="submission" date="2017-02" db="EMBL/GenBank/DDBJ databases">
        <title>Whole genome shotgun sequence of Pantoea agglomerans strain AS1 isolated from a cycad, Zamia floridana in Central Florida, USA.</title>
        <authorList>
            <person name="Lata P."/>
            <person name="Govindarajan S."/>
            <person name="Qi F."/>
            <person name="Li J.-L."/>
            <person name="Maurya S.K."/>
            <person name="Sahoo M.K."/>
        </authorList>
    </citation>
    <scope>NUCLEOTIDE SEQUENCE [LARGE SCALE GENOMIC DNA]</scope>
    <source>
        <strain evidence="1 2">AS1</strain>
    </source>
</reference>
<dbReference type="EMBL" id="MWUE01000028">
    <property type="protein sequence ID" value="OQP31195.1"/>
    <property type="molecule type" value="Genomic_DNA"/>
</dbReference>
<comment type="caution">
    <text evidence="1">The sequence shown here is derived from an EMBL/GenBank/DDBJ whole genome shotgun (WGS) entry which is preliminary data.</text>
</comment>
<dbReference type="InterPro" id="IPR043137">
    <property type="entry name" value="GGT_ssub_C"/>
</dbReference>
<proteinExistence type="predicted"/>
<sequence>MIQSNMAPLGMAVAPHHLASESALAVLRDGGNAIEAMVAAAATIAVVYPHMNGLGGDGFWLVLPPNGDPVAIDASGAAGSLATIDFYRGERAIPHRGPAAALTVAGTVSGWQEALTLSGELGGEPLPLPRLLRDAIRYAADGIPVTASQAAATAEKQHELAHQPGFAATFLPDGDAPRPGSRFTQPALAQTLSLLSEQGLDSFYRGELAHHLAREMVALGMPVTLADLQQQRARRCTPLHVAHSEGDLWNIAPPTQGLVSLAILGVTDHLAMAQADEAQTVHRIVEATKKAFALRDAHLTDPRHMRCEAQSLLTQDHFATLASQVSETQAAPWGTGRGPGDTVWMGVMDSSGLAVSFIQSIYHEFGSGVVIPGTGITWQNRGAAFSLDADHLLALAPGKQPFHTLNPAAARLKDGRTLVYGAMGGDGQPQTQAAIFTRHVIQGMPLQQAVSAPRWLLGRTWGNASDSLKLEGRFAPESVARLRQLGHEVELLPDFSEAVGHAGAIVRHNNGMLEGACDPRSNGSASGF</sequence>
<organism evidence="1 2">
    <name type="scientific">Pantoea latae</name>
    <dbReference type="NCBI Taxonomy" id="1964541"/>
    <lineage>
        <taxon>Bacteria</taxon>
        <taxon>Pseudomonadati</taxon>
        <taxon>Pseudomonadota</taxon>
        <taxon>Gammaproteobacteria</taxon>
        <taxon>Enterobacterales</taxon>
        <taxon>Erwiniaceae</taxon>
        <taxon>Pantoea</taxon>
    </lineage>
</organism>
<keyword evidence="2" id="KW-1185">Reference proteome</keyword>
<evidence type="ECO:0000313" key="2">
    <source>
        <dbReference type="Proteomes" id="UP000192769"/>
    </source>
</evidence>
<accession>A0A1V9DBN9</accession>
<protein>
    <submittedName>
        <fullName evidence="1">Gamma-glutamyltransferase</fullName>
    </submittedName>
</protein>
<dbReference type="PRINTS" id="PR01210">
    <property type="entry name" value="GGTRANSPTASE"/>
</dbReference>
<dbReference type="InterPro" id="IPR052896">
    <property type="entry name" value="GGT-like_enzyme"/>
</dbReference>
<dbReference type="Gene3D" id="3.60.20.40">
    <property type="match status" value="1"/>
</dbReference>
<dbReference type="InterPro" id="IPR043138">
    <property type="entry name" value="GGT_lsub"/>
</dbReference>
<name>A0A1V9DBN9_9GAMM</name>
<dbReference type="Pfam" id="PF01019">
    <property type="entry name" value="G_glu_transpept"/>
    <property type="match status" value="1"/>
</dbReference>
<dbReference type="AlphaFoldDB" id="A0A1V9DBN9"/>
<dbReference type="InterPro" id="IPR029055">
    <property type="entry name" value="Ntn_hydrolases_N"/>
</dbReference>
<evidence type="ECO:0000313" key="1">
    <source>
        <dbReference type="EMBL" id="OQP31195.1"/>
    </source>
</evidence>
<keyword evidence="1" id="KW-0808">Transferase</keyword>
<dbReference type="PANTHER" id="PTHR43881:SF5">
    <property type="entry name" value="GAMMA-GLUTAMYLTRANSPEPTIDASE"/>
    <property type="match status" value="1"/>
</dbReference>
<dbReference type="OrthoDB" id="5297205at2"/>
<dbReference type="Gene3D" id="1.10.246.130">
    <property type="match status" value="1"/>
</dbReference>